<evidence type="ECO:0000256" key="8">
    <source>
        <dbReference type="ARBA" id="ARBA00023157"/>
    </source>
</evidence>
<evidence type="ECO:0000256" key="3">
    <source>
        <dbReference type="ARBA" id="ARBA00022670"/>
    </source>
</evidence>
<evidence type="ECO:0000256" key="2">
    <source>
        <dbReference type="ARBA" id="ARBA00022525"/>
    </source>
</evidence>
<dbReference type="SUPFAM" id="SSF50494">
    <property type="entry name" value="Trypsin-like serine proteases"/>
    <property type="match status" value="2"/>
</dbReference>
<dbReference type="OrthoDB" id="10051896at2759"/>
<feature type="chain" id="PRO_5013334926" evidence="11">
    <location>
        <begin position="19"/>
        <end position="517"/>
    </location>
</feature>
<evidence type="ECO:0000256" key="10">
    <source>
        <dbReference type="RuleBase" id="RU363034"/>
    </source>
</evidence>
<dbReference type="PRINTS" id="PR00722">
    <property type="entry name" value="CHYMOTRYPSIN"/>
</dbReference>
<evidence type="ECO:0000256" key="9">
    <source>
        <dbReference type="ARBA" id="ARBA00024195"/>
    </source>
</evidence>
<dbReference type="GO" id="GO:0005576">
    <property type="term" value="C:extracellular region"/>
    <property type="evidence" value="ECO:0007669"/>
    <property type="project" value="UniProtKB-SubCell"/>
</dbReference>
<dbReference type="AlphaFoldDB" id="A0A1J1IAT8"/>
<dbReference type="PROSITE" id="PS00135">
    <property type="entry name" value="TRYPSIN_SER"/>
    <property type="match status" value="2"/>
</dbReference>
<dbReference type="FunFam" id="2.40.10.10:FF:000047">
    <property type="entry name" value="Trypsin eta"/>
    <property type="match status" value="1"/>
</dbReference>
<dbReference type="PANTHER" id="PTHR24276">
    <property type="entry name" value="POLYSERASE-RELATED"/>
    <property type="match status" value="1"/>
</dbReference>
<dbReference type="FunFam" id="2.40.10.10:FF:000068">
    <property type="entry name" value="transmembrane protease serine 2"/>
    <property type="match status" value="1"/>
</dbReference>
<keyword evidence="6 10" id="KW-0720">Serine protease</keyword>
<dbReference type="InterPro" id="IPR033116">
    <property type="entry name" value="TRYPSIN_SER"/>
</dbReference>
<dbReference type="InterPro" id="IPR009003">
    <property type="entry name" value="Peptidase_S1_PA"/>
</dbReference>
<comment type="similarity">
    <text evidence="9">Belongs to the peptidase S1 family. CLIP subfamily.</text>
</comment>
<dbReference type="InterPro" id="IPR050430">
    <property type="entry name" value="Peptidase_S1"/>
</dbReference>
<keyword evidence="5 10" id="KW-0378">Hydrolase</keyword>
<evidence type="ECO:0000259" key="12">
    <source>
        <dbReference type="PROSITE" id="PS50240"/>
    </source>
</evidence>
<keyword evidence="4" id="KW-0222">Digestion</keyword>
<keyword evidence="2" id="KW-0964">Secreted</keyword>
<keyword evidence="11" id="KW-0732">Signal</keyword>
<dbReference type="Proteomes" id="UP000183832">
    <property type="component" value="Unassembled WGS sequence"/>
</dbReference>
<accession>A0A1J1IAT8</accession>
<dbReference type="PROSITE" id="PS00134">
    <property type="entry name" value="TRYPSIN_HIS"/>
    <property type="match status" value="2"/>
</dbReference>
<dbReference type="GO" id="GO:0004252">
    <property type="term" value="F:serine-type endopeptidase activity"/>
    <property type="evidence" value="ECO:0007669"/>
    <property type="project" value="InterPro"/>
</dbReference>
<name>A0A1J1IAT8_9DIPT</name>
<dbReference type="GO" id="GO:0016485">
    <property type="term" value="P:protein processing"/>
    <property type="evidence" value="ECO:0007669"/>
    <property type="project" value="UniProtKB-ARBA"/>
</dbReference>
<dbReference type="Pfam" id="PF00089">
    <property type="entry name" value="Trypsin"/>
    <property type="match status" value="2"/>
</dbReference>
<evidence type="ECO:0000313" key="13">
    <source>
        <dbReference type="EMBL" id="CRK95553.1"/>
    </source>
</evidence>
<protein>
    <submittedName>
        <fullName evidence="13">CLUMA_CG009018, isoform A</fullName>
    </submittedName>
</protein>
<dbReference type="EMBL" id="CVRI01000042">
    <property type="protein sequence ID" value="CRK95553.1"/>
    <property type="molecule type" value="Genomic_DNA"/>
</dbReference>
<dbReference type="SMART" id="SM00020">
    <property type="entry name" value="Tryp_SPc"/>
    <property type="match status" value="2"/>
</dbReference>
<dbReference type="InterPro" id="IPR018114">
    <property type="entry name" value="TRYPSIN_HIS"/>
</dbReference>
<evidence type="ECO:0000256" key="4">
    <source>
        <dbReference type="ARBA" id="ARBA00022757"/>
    </source>
</evidence>
<keyword evidence="14" id="KW-1185">Reference proteome</keyword>
<evidence type="ECO:0000256" key="5">
    <source>
        <dbReference type="ARBA" id="ARBA00022801"/>
    </source>
</evidence>
<evidence type="ECO:0000256" key="7">
    <source>
        <dbReference type="ARBA" id="ARBA00023145"/>
    </source>
</evidence>
<evidence type="ECO:0000313" key="14">
    <source>
        <dbReference type="Proteomes" id="UP000183832"/>
    </source>
</evidence>
<proteinExistence type="inferred from homology"/>
<feature type="domain" description="Peptidase S1" evidence="12">
    <location>
        <begin position="24"/>
        <end position="249"/>
    </location>
</feature>
<reference evidence="13 14" key="1">
    <citation type="submission" date="2015-04" db="EMBL/GenBank/DDBJ databases">
        <authorList>
            <person name="Syromyatnikov M.Y."/>
            <person name="Popov V.N."/>
        </authorList>
    </citation>
    <scope>NUCLEOTIDE SEQUENCE [LARGE SCALE GENOMIC DNA]</scope>
</reference>
<dbReference type="PROSITE" id="PS50240">
    <property type="entry name" value="TRYPSIN_DOM"/>
    <property type="match status" value="2"/>
</dbReference>
<dbReference type="InterPro" id="IPR001254">
    <property type="entry name" value="Trypsin_dom"/>
</dbReference>
<dbReference type="PANTHER" id="PTHR24276:SF98">
    <property type="entry name" value="FI18310P1-RELATED"/>
    <property type="match status" value="1"/>
</dbReference>
<comment type="subcellular location">
    <subcellularLocation>
        <location evidence="1">Secreted</location>
    </subcellularLocation>
</comment>
<feature type="signal peptide" evidence="11">
    <location>
        <begin position="1"/>
        <end position="18"/>
    </location>
</feature>
<keyword evidence="7" id="KW-0865">Zymogen</keyword>
<keyword evidence="3 10" id="KW-0645">Protease</keyword>
<feature type="domain" description="Peptidase S1" evidence="12">
    <location>
        <begin position="277"/>
        <end position="502"/>
    </location>
</feature>
<gene>
    <name evidence="13" type="ORF">CLUMA_CG009018</name>
</gene>
<dbReference type="STRING" id="568069.A0A1J1IAT8"/>
<evidence type="ECO:0000256" key="1">
    <source>
        <dbReference type="ARBA" id="ARBA00004613"/>
    </source>
</evidence>
<dbReference type="InterPro" id="IPR001314">
    <property type="entry name" value="Peptidase_S1A"/>
</dbReference>
<evidence type="ECO:0000256" key="11">
    <source>
        <dbReference type="SAM" id="SignalP"/>
    </source>
</evidence>
<sequence>MDIKIGILVLSLVGSTFANLESKVINGTNADISEFGFLASLRRNGGHSCGSTILNEWWILTAAHCVTAPAENYTVQFANTMISSGGSNVIQVETKIPHEGYNSSNTWINDIALLKLKEPLKNPLSNGYVKLPVSGSYFTTGTPAVLAGWGTNVTGGPTLPFLQKADLQVFSAFDCNQLHPSTVHYTNICGGIPEGWRGQCSGDSGGPLLVDGVQVGIVSWSRRPCTAPPYPGVYTGVSHYIKWIEENTGINFRLGFFLKAEIFSLIVSAFANLEPKVINGTNADISEFGFVASLRRNGEHACGSTILNEWWILTAAHCVIAPVENYTVQFANTMISSDGSNVIQVESKIIHEAYNLTNQLINDIAVLKLKEPLINPLSNGYVKLPVRGSYFTTGTPAVLAGWGTNVTGGPPMTFLQKANLQVFSAFDCNQLHTDPVRYTNICGGIPEGWRGQCSGDSGGPLLVDGVQVGIVSWSRRPCTVPPYPGVFTSVSYYIKWIEENTGINFRLGLFLKAESSL</sequence>
<keyword evidence="8" id="KW-1015">Disulfide bond</keyword>
<dbReference type="GO" id="GO:0007586">
    <property type="term" value="P:digestion"/>
    <property type="evidence" value="ECO:0007669"/>
    <property type="project" value="UniProtKB-KW"/>
</dbReference>
<dbReference type="InterPro" id="IPR043504">
    <property type="entry name" value="Peptidase_S1_PA_chymotrypsin"/>
</dbReference>
<dbReference type="CDD" id="cd00190">
    <property type="entry name" value="Tryp_SPc"/>
    <property type="match status" value="2"/>
</dbReference>
<organism evidence="13 14">
    <name type="scientific">Clunio marinus</name>
    <dbReference type="NCBI Taxonomy" id="568069"/>
    <lineage>
        <taxon>Eukaryota</taxon>
        <taxon>Metazoa</taxon>
        <taxon>Ecdysozoa</taxon>
        <taxon>Arthropoda</taxon>
        <taxon>Hexapoda</taxon>
        <taxon>Insecta</taxon>
        <taxon>Pterygota</taxon>
        <taxon>Neoptera</taxon>
        <taxon>Endopterygota</taxon>
        <taxon>Diptera</taxon>
        <taxon>Nematocera</taxon>
        <taxon>Chironomoidea</taxon>
        <taxon>Chironomidae</taxon>
        <taxon>Clunio</taxon>
    </lineage>
</organism>
<evidence type="ECO:0000256" key="6">
    <source>
        <dbReference type="ARBA" id="ARBA00022825"/>
    </source>
</evidence>
<dbReference type="Gene3D" id="2.40.10.10">
    <property type="entry name" value="Trypsin-like serine proteases"/>
    <property type="match status" value="2"/>
</dbReference>